<comment type="similarity">
    <text evidence="1">Belongs to the class-II pyridine nucleotide-disulfide oxidoreductase family.</text>
</comment>
<name>W3WUW5_PESFW</name>
<dbReference type="HOGENOM" id="CLU_031864_5_0_1"/>
<proteinExistence type="inferred from homology"/>
<dbReference type="OrthoDB" id="10260355at2759"/>
<evidence type="ECO:0000256" key="3">
    <source>
        <dbReference type="ARBA" id="ARBA00023002"/>
    </source>
</evidence>
<accession>W3WUW5</accession>
<dbReference type="PANTHER" id="PTHR48105">
    <property type="entry name" value="THIOREDOXIN REDUCTASE 1-RELATED-RELATED"/>
    <property type="match status" value="1"/>
</dbReference>
<keyword evidence="2" id="KW-0285">Flavoprotein</keyword>
<dbReference type="InterPro" id="IPR050097">
    <property type="entry name" value="Ferredoxin-NADP_redctase_2"/>
</dbReference>
<evidence type="ECO:0000256" key="1">
    <source>
        <dbReference type="ARBA" id="ARBA00009333"/>
    </source>
</evidence>
<dbReference type="PRINTS" id="PR00469">
    <property type="entry name" value="PNDRDTASEII"/>
</dbReference>
<keyword evidence="6" id="KW-1185">Reference proteome</keyword>
<gene>
    <name evidence="5" type="ORF">PFICI_09666</name>
</gene>
<dbReference type="PRINTS" id="PR00368">
    <property type="entry name" value="FADPNR"/>
</dbReference>
<dbReference type="EMBL" id="KI912115">
    <property type="protein sequence ID" value="ETS77604.1"/>
    <property type="molecule type" value="Genomic_DNA"/>
</dbReference>
<evidence type="ECO:0000259" key="4">
    <source>
        <dbReference type="Pfam" id="PF07992"/>
    </source>
</evidence>
<dbReference type="GO" id="GO:0016491">
    <property type="term" value="F:oxidoreductase activity"/>
    <property type="evidence" value="ECO:0007669"/>
    <property type="project" value="UniProtKB-KW"/>
</dbReference>
<organism evidence="5 6">
    <name type="scientific">Pestalotiopsis fici (strain W106-1 / CGMCC3.15140)</name>
    <dbReference type="NCBI Taxonomy" id="1229662"/>
    <lineage>
        <taxon>Eukaryota</taxon>
        <taxon>Fungi</taxon>
        <taxon>Dikarya</taxon>
        <taxon>Ascomycota</taxon>
        <taxon>Pezizomycotina</taxon>
        <taxon>Sordariomycetes</taxon>
        <taxon>Xylariomycetidae</taxon>
        <taxon>Amphisphaeriales</taxon>
        <taxon>Sporocadaceae</taxon>
        <taxon>Pestalotiopsis</taxon>
    </lineage>
</organism>
<dbReference type="Proteomes" id="UP000030651">
    <property type="component" value="Unassembled WGS sequence"/>
</dbReference>
<dbReference type="RefSeq" id="XP_007836438.1">
    <property type="nucleotide sequence ID" value="XM_007838247.1"/>
</dbReference>
<dbReference type="AlphaFoldDB" id="W3WUW5"/>
<dbReference type="OMA" id="QHMHNVL"/>
<dbReference type="InParanoid" id="W3WUW5"/>
<dbReference type="KEGG" id="pfy:PFICI_09666"/>
<dbReference type="GO" id="GO:0097237">
    <property type="term" value="P:cellular response to toxic substance"/>
    <property type="evidence" value="ECO:0007669"/>
    <property type="project" value="UniProtKB-ARBA"/>
</dbReference>
<dbReference type="Pfam" id="PF07992">
    <property type="entry name" value="Pyr_redox_2"/>
    <property type="match status" value="1"/>
</dbReference>
<evidence type="ECO:0000313" key="6">
    <source>
        <dbReference type="Proteomes" id="UP000030651"/>
    </source>
</evidence>
<keyword evidence="3" id="KW-0560">Oxidoreductase</keyword>
<dbReference type="InterPro" id="IPR023753">
    <property type="entry name" value="FAD/NAD-binding_dom"/>
</dbReference>
<evidence type="ECO:0000313" key="5">
    <source>
        <dbReference type="EMBL" id="ETS77604.1"/>
    </source>
</evidence>
<dbReference type="SUPFAM" id="SSF51905">
    <property type="entry name" value="FAD/NAD(P)-binding domain"/>
    <property type="match status" value="1"/>
</dbReference>
<dbReference type="Gene3D" id="3.50.50.60">
    <property type="entry name" value="FAD/NAD(P)-binding domain"/>
    <property type="match status" value="2"/>
</dbReference>
<feature type="domain" description="FAD/NAD(P)-binding" evidence="4">
    <location>
        <begin position="11"/>
        <end position="139"/>
    </location>
</feature>
<evidence type="ECO:0000256" key="2">
    <source>
        <dbReference type="ARBA" id="ARBA00022630"/>
    </source>
</evidence>
<dbReference type="InterPro" id="IPR036188">
    <property type="entry name" value="FAD/NAD-bd_sf"/>
</dbReference>
<reference evidence="6" key="1">
    <citation type="journal article" date="2015" name="BMC Genomics">
        <title>Genomic and transcriptomic analysis of the endophytic fungus Pestalotiopsis fici reveals its lifestyle and high potential for synthesis of natural products.</title>
        <authorList>
            <person name="Wang X."/>
            <person name="Zhang X."/>
            <person name="Liu L."/>
            <person name="Xiang M."/>
            <person name="Wang W."/>
            <person name="Sun X."/>
            <person name="Che Y."/>
            <person name="Guo L."/>
            <person name="Liu G."/>
            <person name="Guo L."/>
            <person name="Wang C."/>
            <person name="Yin W.B."/>
            <person name="Stadler M."/>
            <person name="Zhang X."/>
            <person name="Liu X."/>
        </authorList>
    </citation>
    <scope>NUCLEOTIDE SEQUENCE [LARGE SCALE GENOMIC DNA]</scope>
    <source>
        <strain evidence="6">W106-1 / CGMCC3.15140</strain>
    </source>
</reference>
<protein>
    <recommendedName>
        <fullName evidence="4">FAD/NAD(P)-binding domain-containing protein</fullName>
    </recommendedName>
</protein>
<sequence>MGSVDSTKVVDALIIGGGVSGLAAALTLARQQHTAVVLDSQVYRNAPSGHMHNVLTWDREDPATFRAAAKKNIEDGYTTITFETTEIASIVNEPNAPQQRFTATSTSGAVWVGRKVILATGVRDIYPDIDGYGDCFGKGIYHCFFCKGYEARGSEHAAILALPDLSSVPAALHAARTAARFTKSITIYTHGSDELQEGLIAAQGSNQIFKLDNRKIARFEKGPGFADVLVHFEDGEVVSEAFIGHKPPTTASGKLHDQLGLEMTAAGDPVIKPMFCETSVKGVFACGDSASPIKIIPQSLFSGSAAAAAVCAQIQAEDASQSCIF</sequence>
<dbReference type="GeneID" id="19274679"/>
<dbReference type="eggNOG" id="ENOG502QQDE">
    <property type="taxonomic scope" value="Eukaryota"/>
</dbReference>